<proteinExistence type="predicted"/>
<keyword evidence="2" id="KW-1185">Reference proteome</keyword>
<dbReference type="Proteomes" id="UP000319383">
    <property type="component" value="Chromosome"/>
</dbReference>
<evidence type="ECO:0000313" key="1">
    <source>
        <dbReference type="EMBL" id="QDU45474.1"/>
    </source>
</evidence>
<sequence length="72" mass="8511">MGSGIFKLCQFNRSCDERVFWRIVYENARAVYCRLKNRRVAMFALIKTKGKTTRFCRWIPIIKGLPPVGQDR</sequence>
<reference evidence="1 2" key="1">
    <citation type="submission" date="2019-02" db="EMBL/GenBank/DDBJ databases">
        <title>Deep-cultivation of Planctomycetes and their phenomic and genomic characterization uncovers novel biology.</title>
        <authorList>
            <person name="Wiegand S."/>
            <person name="Jogler M."/>
            <person name="Boedeker C."/>
            <person name="Pinto D."/>
            <person name="Vollmers J."/>
            <person name="Rivas-Marin E."/>
            <person name="Kohn T."/>
            <person name="Peeters S.H."/>
            <person name="Heuer A."/>
            <person name="Rast P."/>
            <person name="Oberbeckmann S."/>
            <person name="Bunk B."/>
            <person name="Jeske O."/>
            <person name="Meyerdierks A."/>
            <person name="Storesund J.E."/>
            <person name="Kallscheuer N."/>
            <person name="Luecker S."/>
            <person name="Lage O.M."/>
            <person name="Pohl T."/>
            <person name="Merkel B.J."/>
            <person name="Hornburger P."/>
            <person name="Mueller R.-W."/>
            <person name="Bruemmer F."/>
            <person name="Labrenz M."/>
            <person name="Spormann A.M."/>
            <person name="Op den Camp H."/>
            <person name="Overmann J."/>
            <person name="Amann R."/>
            <person name="Jetten M.S.M."/>
            <person name="Mascher T."/>
            <person name="Medema M.H."/>
            <person name="Devos D.P."/>
            <person name="Kaster A.-K."/>
            <person name="Ovreas L."/>
            <person name="Rohde M."/>
            <person name="Galperin M.Y."/>
            <person name="Jogler C."/>
        </authorList>
    </citation>
    <scope>NUCLEOTIDE SEQUENCE [LARGE SCALE GENOMIC DNA]</scope>
    <source>
        <strain evidence="1 2">Mal52</strain>
    </source>
</reference>
<dbReference type="EMBL" id="CP036276">
    <property type="protein sequence ID" value="QDU45474.1"/>
    <property type="molecule type" value="Genomic_DNA"/>
</dbReference>
<dbReference type="KEGG" id="sdyn:Mal52_39680"/>
<evidence type="ECO:0000313" key="2">
    <source>
        <dbReference type="Proteomes" id="UP000319383"/>
    </source>
</evidence>
<organism evidence="1 2">
    <name type="scientific">Symmachiella dynata</name>
    <dbReference type="NCBI Taxonomy" id="2527995"/>
    <lineage>
        <taxon>Bacteria</taxon>
        <taxon>Pseudomonadati</taxon>
        <taxon>Planctomycetota</taxon>
        <taxon>Planctomycetia</taxon>
        <taxon>Planctomycetales</taxon>
        <taxon>Planctomycetaceae</taxon>
        <taxon>Symmachiella</taxon>
    </lineage>
</organism>
<gene>
    <name evidence="1" type="ORF">Mal52_39680</name>
</gene>
<protein>
    <submittedName>
        <fullName evidence="1">Uncharacterized protein</fullName>
    </submittedName>
</protein>
<accession>A0A517ZSP5</accession>
<dbReference type="AlphaFoldDB" id="A0A517ZSP5"/>
<name>A0A517ZSP5_9PLAN</name>